<proteinExistence type="predicted"/>
<sequence>MRVLVSLHLKFAIPQMEIMIIHLEKIYTHIVKIVAICIATMSANRLQKLIMSSDKSKSPPILVRSHLGPGRGGALIFARLTRDLAKSHEILWSEWVHYMERMPIERLSIHPRINWKIPVILCQEKD</sequence>
<dbReference type="AlphaFoldDB" id="A0A2V2MVJ5"/>
<name>A0A2V2MVJ5_9EURY</name>
<comment type="caution">
    <text evidence="1">The sequence shown here is derived from an EMBL/GenBank/DDBJ whole genome shotgun (WGS) entry which is preliminary data.</text>
</comment>
<organism evidence="1 2">
    <name type="scientific">Methanospirillum lacunae</name>
    <dbReference type="NCBI Taxonomy" id="668570"/>
    <lineage>
        <taxon>Archaea</taxon>
        <taxon>Methanobacteriati</taxon>
        <taxon>Methanobacteriota</taxon>
        <taxon>Stenosarchaea group</taxon>
        <taxon>Methanomicrobia</taxon>
        <taxon>Methanomicrobiales</taxon>
        <taxon>Methanospirillaceae</taxon>
        <taxon>Methanospirillum</taxon>
    </lineage>
</organism>
<protein>
    <submittedName>
        <fullName evidence="1">Uncharacterized protein</fullName>
    </submittedName>
</protein>
<evidence type="ECO:0000313" key="2">
    <source>
        <dbReference type="Proteomes" id="UP000245657"/>
    </source>
</evidence>
<dbReference type="Proteomes" id="UP000245657">
    <property type="component" value="Unassembled WGS sequence"/>
</dbReference>
<evidence type="ECO:0000313" key="1">
    <source>
        <dbReference type="EMBL" id="PWR72174.1"/>
    </source>
</evidence>
<gene>
    <name evidence="1" type="ORF">DK846_09310</name>
</gene>
<accession>A0A2V2MVJ5</accession>
<dbReference type="EMBL" id="QGMY01000007">
    <property type="protein sequence ID" value="PWR72174.1"/>
    <property type="molecule type" value="Genomic_DNA"/>
</dbReference>
<keyword evidence="2" id="KW-1185">Reference proteome</keyword>
<reference evidence="1 2" key="1">
    <citation type="submission" date="2018-05" db="EMBL/GenBank/DDBJ databases">
        <title>Draft genome of Methanospirillum lacunae Ki8-1.</title>
        <authorList>
            <person name="Dueholm M.S."/>
            <person name="Nielsen P.H."/>
            <person name="Bakmann L.F."/>
            <person name="Otzen D.E."/>
        </authorList>
    </citation>
    <scope>NUCLEOTIDE SEQUENCE [LARGE SCALE GENOMIC DNA]</scope>
    <source>
        <strain evidence="1 2">Ki8-1</strain>
    </source>
</reference>